<evidence type="ECO:0000313" key="8">
    <source>
        <dbReference type="EMBL" id="THG17859.1"/>
    </source>
</evidence>
<dbReference type="AlphaFoldDB" id="A0A4S4EMH7"/>
<feature type="compositionally biased region" description="Acidic residues" evidence="6">
    <location>
        <begin position="51"/>
        <end position="63"/>
    </location>
</feature>
<feature type="domain" description="AP2/ERF" evidence="7">
    <location>
        <begin position="161"/>
        <end position="232"/>
    </location>
</feature>
<dbReference type="SMART" id="SM00380">
    <property type="entry name" value="AP2"/>
    <property type="match status" value="1"/>
</dbReference>
<sequence>MWDLNDSPDQTMDADESEVCSSPIDADEDKGKRVGLRSTSNSSSSAVVIEDCSEEEEEEEEDGGERGGRKRSSMIFGFPVAHGSGNFSPESDRLVTRQFFPSEMSTPSGGDATNFPRAHWVGVKFGQPEPLGGGGGGIGKFLELTQPLRKSRRGPRSRSSQYRGVTFYRRTGRWESHIWDCGKQVYLGGFDTAHAAARYVYLGLFDTEIEAARAYDKAAIKCNGKEAVTNFDPSIYEDELKSTESPRNAAPDHNLDLSLGSSTSKHKNSRELGNKIQNVDQSDQHRTTIPFEADWHNRAFRPQLNIQQEPYRINSYRREGYNETQTMQLLSQTHIQSPSSLRSGQFVKESENSMLHMFSPSSNYQVQYPSSSSNGGQIGATTGGDHLSLSMSNNQQRLFINPPQLFATAAASSGFPQQITNRPQNWLHQKNGFHSLMRPS</sequence>
<comment type="subcellular location">
    <subcellularLocation>
        <location evidence="1">Nucleus</location>
    </subcellularLocation>
</comment>
<evidence type="ECO:0000256" key="3">
    <source>
        <dbReference type="ARBA" id="ARBA00023125"/>
    </source>
</evidence>
<evidence type="ECO:0000256" key="2">
    <source>
        <dbReference type="ARBA" id="ARBA00023015"/>
    </source>
</evidence>
<evidence type="ECO:0000256" key="1">
    <source>
        <dbReference type="ARBA" id="ARBA00004123"/>
    </source>
</evidence>
<gene>
    <name evidence="8" type="ORF">TEA_027584</name>
</gene>
<evidence type="ECO:0000313" key="9">
    <source>
        <dbReference type="Proteomes" id="UP000306102"/>
    </source>
</evidence>
<keyword evidence="4" id="KW-0804">Transcription</keyword>
<accession>A0A4S4EMH7</accession>
<dbReference type="SUPFAM" id="SSF54171">
    <property type="entry name" value="DNA-binding domain"/>
    <property type="match status" value="2"/>
</dbReference>
<dbReference type="CDD" id="cd00018">
    <property type="entry name" value="AP2"/>
    <property type="match status" value="1"/>
</dbReference>
<dbReference type="Proteomes" id="UP000306102">
    <property type="component" value="Unassembled WGS sequence"/>
</dbReference>
<dbReference type="STRING" id="542762.A0A4S4EMH7"/>
<dbReference type="PROSITE" id="PS51032">
    <property type="entry name" value="AP2_ERF"/>
    <property type="match status" value="1"/>
</dbReference>
<comment type="caution">
    <text evidence="8">The sequence shown here is derived from an EMBL/GenBank/DDBJ whole genome shotgun (WGS) entry which is preliminary data.</text>
</comment>
<evidence type="ECO:0000256" key="6">
    <source>
        <dbReference type="SAM" id="MobiDB-lite"/>
    </source>
</evidence>
<dbReference type="InterPro" id="IPR036955">
    <property type="entry name" value="AP2/ERF_dom_sf"/>
</dbReference>
<evidence type="ECO:0000256" key="4">
    <source>
        <dbReference type="ARBA" id="ARBA00023163"/>
    </source>
</evidence>
<evidence type="ECO:0000256" key="5">
    <source>
        <dbReference type="ARBA" id="ARBA00023242"/>
    </source>
</evidence>
<dbReference type="PANTHER" id="PTHR32467:SF142">
    <property type="entry name" value="FLORAL HOMEOTIC PROTEIN APETALA 2"/>
    <property type="match status" value="1"/>
</dbReference>
<dbReference type="GO" id="GO:0005634">
    <property type="term" value="C:nucleus"/>
    <property type="evidence" value="ECO:0007669"/>
    <property type="project" value="UniProtKB-SubCell"/>
</dbReference>
<organism evidence="8 9">
    <name type="scientific">Camellia sinensis var. sinensis</name>
    <name type="common">China tea</name>
    <dbReference type="NCBI Taxonomy" id="542762"/>
    <lineage>
        <taxon>Eukaryota</taxon>
        <taxon>Viridiplantae</taxon>
        <taxon>Streptophyta</taxon>
        <taxon>Embryophyta</taxon>
        <taxon>Tracheophyta</taxon>
        <taxon>Spermatophyta</taxon>
        <taxon>Magnoliopsida</taxon>
        <taxon>eudicotyledons</taxon>
        <taxon>Gunneridae</taxon>
        <taxon>Pentapetalae</taxon>
        <taxon>asterids</taxon>
        <taxon>Ericales</taxon>
        <taxon>Theaceae</taxon>
        <taxon>Camellia</taxon>
    </lineage>
</organism>
<protein>
    <recommendedName>
        <fullName evidence="7">AP2/ERF domain-containing protein</fullName>
    </recommendedName>
</protein>
<dbReference type="Gene3D" id="3.30.730.10">
    <property type="entry name" value="AP2/ERF domain"/>
    <property type="match status" value="2"/>
</dbReference>
<keyword evidence="3" id="KW-0238">DNA-binding</keyword>
<proteinExistence type="predicted"/>
<feature type="region of interest" description="Disordered" evidence="6">
    <location>
        <begin position="238"/>
        <end position="285"/>
    </location>
</feature>
<dbReference type="InterPro" id="IPR016177">
    <property type="entry name" value="DNA-bd_dom_sf"/>
</dbReference>
<name>A0A4S4EMH7_CAMSN</name>
<reference evidence="8 9" key="1">
    <citation type="journal article" date="2018" name="Proc. Natl. Acad. Sci. U.S.A.">
        <title>Draft genome sequence of Camellia sinensis var. sinensis provides insights into the evolution of the tea genome and tea quality.</title>
        <authorList>
            <person name="Wei C."/>
            <person name="Yang H."/>
            <person name="Wang S."/>
            <person name="Zhao J."/>
            <person name="Liu C."/>
            <person name="Gao L."/>
            <person name="Xia E."/>
            <person name="Lu Y."/>
            <person name="Tai Y."/>
            <person name="She G."/>
            <person name="Sun J."/>
            <person name="Cao H."/>
            <person name="Tong W."/>
            <person name="Gao Q."/>
            <person name="Li Y."/>
            <person name="Deng W."/>
            <person name="Jiang X."/>
            <person name="Wang W."/>
            <person name="Chen Q."/>
            <person name="Zhang S."/>
            <person name="Li H."/>
            <person name="Wu J."/>
            <person name="Wang P."/>
            <person name="Li P."/>
            <person name="Shi C."/>
            <person name="Zheng F."/>
            <person name="Jian J."/>
            <person name="Huang B."/>
            <person name="Shan D."/>
            <person name="Shi M."/>
            <person name="Fang C."/>
            <person name="Yue Y."/>
            <person name="Li F."/>
            <person name="Li D."/>
            <person name="Wei S."/>
            <person name="Han B."/>
            <person name="Jiang C."/>
            <person name="Yin Y."/>
            <person name="Xia T."/>
            <person name="Zhang Z."/>
            <person name="Bennetzen J.L."/>
            <person name="Zhao S."/>
            <person name="Wan X."/>
        </authorList>
    </citation>
    <scope>NUCLEOTIDE SEQUENCE [LARGE SCALE GENOMIC DNA]</scope>
    <source>
        <strain evidence="9">cv. Shuchazao</strain>
        <tissue evidence="8">Leaf</tissue>
    </source>
</reference>
<dbReference type="GO" id="GO:0003677">
    <property type="term" value="F:DNA binding"/>
    <property type="evidence" value="ECO:0007669"/>
    <property type="project" value="UniProtKB-KW"/>
</dbReference>
<feature type="region of interest" description="Disordered" evidence="6">
    <location>
        <begin position="1"/>
        <end position="71"/>
    </location>
</feature>
<keyword evidence="2" id="KW-0805">Transcription regulation</keyword>
<dbReference type="GO" id="GO:0003700">
    <property type="term" value="F:DNA-binding transcription factor activity"/>
    <property type="evidence" value="ECO:0007669"/>
    <property type="project" value="InterPro"/>
</dbReference>
<dbReference type="EMBL" id="SDRB02003405">
    <property type="protein sequence ID" value="THG17859.1"/>
    <property type="molecule type" value="Genomic_DNA"/>
</dbReference>
<keyword evidence="5" id="KW-0539">Nucleus</keyword>
<dbReference type="PANTHER" id="PTHR32467">
    <property type="entry name" value="AP2-LIKE ETHYLENE-RESPONSIVE TRANSCRIPTION FACTOR"/>
    <property type="match status" value="1"/>
</dbReference>
<dbReference type="InterPro" id="IPR001471">
    <property type="entry name" value="AP2/ERF_dom"/>
</dbReference>
<evidence type="ECO:0000259" key="7">
    <source>
        <dbReference type="PROSITE" id="PS51032"/>
    </source>
</evidence>
<keyword evidence="9" id="KW-1185">Reference proteome</keyword>